<dbReference type="SUPFAM" id="SSF56801">
    <property type="entry name" value="Acetyl-CoA synthetase-like"/>
    <property type="match status" value="1"/>
</dbReference>
<dbReference type="EMBL" id="JBHRSL010000007">
    <property type="protein sequence ID" value="MFC3052054.1"/>
    <property type="molecule type" value="Genomic_DNA"/>
</dbReference>
<keyword evidence="1" id="KW-0547">Nucleotide-binding</keyword>
<dbReference type="Pfam" id="PF00501">
    <property type="entry name" value="AMP-binding"/>
    <property type="match status" value="1"/>
</dbReference>
<protein>
    <submittedName>
        <fullName evidence="4">AMP-dependent synthetase/ligase</fullName>
    </submittedName>
</protein>
<dbReference type="PANTHER" id="PTHR43272:SF33">
    <property type="entry name" value="AMP-BINDING DOMAIN-CONTAINING PROTEIN-RELATED"/>
    <property type="match status" value="1"/>
</dbReference>
<dbReference type="CDD" id="cd05907">
    <property type="entry name" value="VL_LC_FACS_like"/>
    <property type="match status" value="1"/>
</dbReference>
<dbReference type="Gene3D" id="3.40.50.12780">
    <property type="entry name" value="N-terminal domain of ligase-like"/>
    <property type="match status" value="1"/>
</dbReference>
<name>A0ABV7D4G7_9PROT</name>
<dbReference type="Proteomes" id="UP001595444">
    <property type="component" value="Unassembled WGS sequence"/>
</dbReference>
<organism evidence="4 5">
    <name type="scientific">Kordiimonas pumila</name>
    <dbReference type="NCBI Taxonomy" id="2161677"/>
    <lineage>
        <taxon>Bacteria</taxon>
        <taxon>Pseudomonadati</taxon>
        <taxon>Pseudomonadota</taxon>
        <taxon>Alphaproteobacteria</taxon>
        <taxon>Kordiimonadales</taxon>
        <taxon>Kordiimonadaceae</taxon>
        <taxon>Kordiimonas</taxon>
    </lineage>
</organism>
<evidence type="ECO:0000259" key="3">
    <source>
        <dbReference type="Pfam" id="PF00501"/>
    </source>
</evidence>
<dbReference type="Pfam" id="PF23562">
    <property type="entry name" value="AMP-binding_C_3"/>
    <property type="match status" value="1"/>
</dbReference>
<sequence>MLHNRWQSLTEMFFAQAQKLGPKPLLYSKQNDAWVSLTWQQTCEQVVRLAAALEKMDVGPGDRVVIVSENRPEWLIADFAVMAIGAISVPTYTTNTSRDHLHILEDSSAKVAIISTKALAHTFLKAAHQSDDLCHAIVMESYTMNQHINVDLHSWQQVIDAEKTNVEHYRSRAANVSKDDIACLIYTSGTGGAPKGVMQHHGSILHNCYAASLIIKPLGLKDNRFLSFLPLSHAYEHTAGQCLPLMIGAEIWYAESIEKMAGNMAEAHPTIMIVVPRLFEMLRTRISRKIEKEGGTKEKLFKRAMELGMKQERHGQPLTTKEKLENIFLTLTVRKKVRKQFGGQLKALVSGGAPLNPDVGYFFSALGLRLLQGYGQTEAGPVISVNPSTGPRMHTVGKPLDKTDVKIAEDGEILVRGELVMKGYWGDEKSTRRTIVNGWLHTGDIGVLDSDGYLEITDRKKDLIVNDKGDNVSPQRIEGMMALEEEISQVMIYGDRRPYLVALIVPDSEWMQAWAADHNKPTDFETLRTDKDFRKAVSNAIDRINRNLSNLEKVRRFAFAHEPFSIENQQMTPTLKLKRHIVRDVYEDVFSGMY</sequence>
<dbReference type="InterPro" id="IPR042099">
    <property type="entry name" value="ANL_N_sf"/>
</dbReference>
<keyword evidence="2" id="KW-0067">ATP-binding</keyword>
<evidence type="ECO:0000313" key="5">
    <source>
        <dbReference type="Proteomes" id="UP001595444"/>
    </source>
</evidence>
<dbReference type="InterPro" id="IPR000873">
    <property type="entry name" value="AMP-dep_synth/lig_dom"/>
</dbReference>
<dbReference type="PANTHER" id="PTHR43272">
    <property type="entry name" value="LONG-CHAIN-FATTY-ACID--COA LIGASE"/>
    <property type="match status" value="1"/>
</dbReference>
<reference evidence="5" key="1">
    <citation type="journal article" date="2019" name="Int. J. Syst. Evol. Microbiol.">
        <title>The Global Catalogue of Microorganisms (GCM) 10K type strain sequencing project: providing services to taxonomists for standard genome sequencing and annotation.</title>
        <authorList>
            <consortium name="The Broad Institute Genomics Platform"/>
            <consortium name="The Broad Institute Genome Sequencing Center for Infectious Disease"/>
            <person name="Wu L."/>
            <person name="Ma J."/>
        </authorList>
    </citation>
    <scope>NUCLEOTIDE SEQUENCE [LARGE SCALE GENOMIC DNA]</scope>
    <source>
        <strain evidence="5">KCTC 62164</strain>
    </source>
</reference>
<comment type="caution">
    <text evidence="4">The sequence shown here is derived from an EMBL/GenBank/DDBJ whole genome shotgun (WGS) entry which is preliminary data.</text>
</comment>
<proteinExistence type="predicted"/>
<evidence type="ECO:0000256" key="1">
    <source>
        <dbReference type="ARBA" id="ARBA00022741"/>
    </source>
</evidence>
<evidence type="ECO:0000313" key="4">
    <source>
        <dbReference type="EMBL" id="MFC3052054.1"/>
    </source>
</evidence>
<feature type="domain" description="AMP-dependent synthetase/ligase" evidence="3">
    <location>
        <begin position="13"/>
        <end position="425"/>
    </location>
</feature>
<keyword evidence="5" id="KW-1185">Reference proteome</keyword>
<gene>
    <name evidence="4" type="ORF">ACFOKA_09055</name>
</gene>
<accession>A0ABV7D4G7</accession>
<evidence type="ECO:0000256" key="2">
    <source>
        <dbReference type="ARBA" id="ARBA00022840"/>
    </source>
</evidence>
<dbReference type="RefSeq" id="WP_194214644.1">
    <property type="nucleotide sequence ID" value="NZ_CP061205.1"/>
</dbReference>